<proteinExistence type="predicted"/>
<keyword evidence="2" id="KW-1185">Reference proteome</keyword>
<protein>
    <submittedName>
        <fullName evidence="1">Uncharacterized protein</fullName>
    </submittedName>
</protein>
<evidence type="ECO:0000313" key="1">
    <source>
        <dbReference type="EMBL" id="RVU28865.1"/>
    </source>
</evidence>
<dbReference type="AlphaFoldDB" id="A0A3S2Z4Z1"/>
<dbReference type="EMBL" id="RZYA01000001">
    <property type="protein sequence ID" value="RVU28865.1"/>
    <property type="molecule type" value="Genomic_DNA"/>
</dbReference>
<organism evidence="1 2">
    <name type="scientific">Streptomyces antnestii</name>
    <dbReference type="NCBI Taxonomy" id="2494256"/>
    <lineage>
        <taxon>Bacteria</taxon>
        <taxon>Bacillati</taxon>
        <taxon>Actinomycetota</taxon>
        <taxon>Actinomycetes</taxon>
        <taxon>Kitasatosporales</taxon>
        <taxon>Streptomycetaceae</taxon>
        <taxon>Streptomyces</taxon>
    </lineage>
</organism>
<accession>A0A3S2Z4Z1</accession>
<evidence type="ECO:0000313" key="2">
    <source>
        <dbReference type="Proteomes" id="UP000283128"/>
    </source>
</evidence>
<gene>
    <name evidence="1" type="ORF">EOT10_03115</name>
</gene>
<reference evidence="1 2" key="1">
    <citation type="submission" date="2019-01" db="EMBL/GenBank/DDBJ databases">
        <title>Genome sequences of Streptomyces and Rhizobium isolates collected from root and soil.</title>
        <authorList>
            <person name="Chhettri S."/>
            <person name="Sevigny J.L."/>
            <person name="Sen A."/>
            <person name="Ennis N."/>
            <person name="Tisa L."/>
        </authorList>
    </citation>
    <scope>NUCLEOTIDE SEQUENCE [LARGE SCALE GENOMIC DNA]</scope>
    <source>
        <strain evidence="1 2">San01</strain>
    </source>
</reference>
<dbReference type="Proteomes" id="UP000283128">
    <property type="component" value="Unassembled WGS sequence"/>
</dbReference>
<name>A0A3S2Z4Z1_9ACTN</name>
<sequence length="166" mass="18375">MGGVLLGALIALAGSLGTVALQASLQRKALRGEYLWNKRAELYLDVLRHGNGHIAHLGDGEADTQYGWTPGVEELRQDLTARVQLFGSAQAEAHWRALSRSSRRLDSYVLDNLLTSSGDRAVLDPARARNDHEYLRLEGEASAARRALVTQLRRELNTDQYLRRGA</sequence>
<dbReference type="RefSeq" id="WP_127826451.1">
    <property type="nucleotide sequence ID" value="NZ_RZYA01000001.1"/>
</dbReference>
<comment type="caution">
    <text evidence="1">The sequence shown here is derived from an EMBL/GenBank/DDBJ whole genome shotgun (WGS) entry which is preliminary data.</text>
</comment>